<dbReference type="Proteomes" id="UP000005446">
    <property type="component" value="Unassembled WGS sequence"/>
</dbReference>
<reference evidence="1 2" key="1">
    <citation type="journal article" date="2012" name="Eukaryot. Cell">
        <title>Genome sequence of the fungus Glarea lozoyensis: the first genome sequence of a species from the Helotiaceae family.</title>
        <authorList>
            <person name="Youssar L."/>
            <person name="Gruening B.A."/>
            <person name="Erxleben A."/>
            <person name="Guenther S."/>
            <person name="Huettel W."/>
        </authorList>
    </citation>
    <scope>NUCLEOTIDE SEQUENCE [LARGE SCALE GENOMIC DNA]</scope>
    <source>
        <strain evidence="2">ATCC 74030 / MF5533</strain>
    </source>
</reference>
<dbReference type="EMBL" id="AGUE01000251">
    <property type="protein sequence ID" value="EHK96428.1"/>
    <property type="molecule type" value="Genomic_DNA"/>
</dbReference>
<organism evidence="1 2">
    <name type="scientific">Glarea lozoyensis (strain ATCC 74030 / MF5533)</name>
    <dbReference type="NCBI Taxonomy" id="1104152"/>
    <lineage>
        <taxon>Eukaryota</taxon>
        <taxon>Fungi</taxon>
        <taxon>Dikarya</taxon>
        <taxon>Ascomycota</taxon>
        <taxon>Pezizomycotina</taxon>
        <taxon>Leotiomycetes</taxon>
        <taxon>Helotiales</taxon>
        <taxon>Helotiaceae</taxon>
        <taxon>Glarea</taxon>
    </lineage>
</organism>
<dbReference type="InParanoid" id="H0EYH5"/>
<dbReference type="AlphaFoldDB" id="H0EYH5"/>
<gene>
    <name evidence="1" type="ORF">M7I_7877</name>
</gene>
<protein>
    <submittedName>
        <fullName evidence="1">Uncharacterized protein</fullName>
    </submittedName>
</protein>
<name>H0EYH5_GLAL7</name>
<keyword evidence="2" id="KW-1185">Reference proteome</keyword>
<comment type="caution">
    <text evidence="1">The sequence shown here is derived from an EMBL/GenBank/DDBJ whole genome shotgun (WGS) entry which is preliminary data.</text>
</comment>
<sequence length="62" mass="6957">MVTWVDKFAQVQNYFKKPNFDEATIDFVEAAKEPFAITEFLTLLTGPTDASNFTKPALNNGL</sequence>
<dbReference type="OrthoDB" id="190201at2759"/>
<accession>H0EYH5</accession>
<dbReference type="HOGENOM" id="CLU_2904381_0_0_1"/>
<evidence type="ECO:0000313" key="2">
    <source>
        <dbReference type="Proteomes" id="UP000005446"/>
    </source>
</evidence>
<proteinExistence type="predicted"/>
<evidence type="ECO:0000313" key="1">
    <source>
        <dbReference type="EMBL" id="EHK96428.1"/>
    </source>
</evidence>